<proteinExistence type="predicted"/>
<evidence type="ECO:0000313" key="2">
    <source>
        <dbReference type="EMBL" id="PCH41860.1"/>
    </source>
</evidence>
<protein>
    <submittedName>
        <fullName evidence="2">Uncharacterized protein</fullName>
    </submittedName>
</protein>
<evidence type="ECO:0000256" key="1">
    <source>
        <dbReference type="SAM" id="Phobius"/>
    </source>
</evidence>
<keyword evidence="3" id="KW-1185">Reference proteome</keyword>
<sequence length="223" mass="24058">MVRRDILLTLTHALYNISAGVFPALYDAVAGAAAGDMAKNARCDLSAVRCVHLVQFLLLICASALEAVFGTTRVCIPRLDHRTSTFGVCSESVRLYVRSPANRALEIDSRRRKTSTIGLLRDQGSSTPEEVSQNDMHVDDVTAQQIQRLVAEYKPASCSASGLYRAASRPVARKANKPWSAPPASVQEVAGAKSVAFEVELYDIRGKIDAGQSILPCIRVLAG</sequence>
<dbReference type="Proteomes" id="UP000218811">
    <property type="component" value="Unassembled WGS sequence"/>
</dbReference>
<gene>
    <name evidence="2" type="ORF">WOLCODRAFT_151897</name>
</gene>
<dbReference type="EMBL" id="KB468124">
    <property type="protein sequence ID" value="PCH41860.1"/>
    <property type="molecule type" value="Genomic_DNA"/>
</dbReference>
<keyword evidence="1" id="KW-0812">Transmembrane</keyword>
<name>A0A2H3JI41_WOLCO</name>
<keyword evidence="1" id="KW-0472">Membrane</keyword>
<dbReference type="AlphaFoldDB" id="A0A2H3JI41"/>
<reference evidence="2 3" key="1">
    <citation type="journal article" date="2012" name="Science">
        <title>The Paleozoic origin of enzymatic lignin decomposition reconstructed from 31 fungal genomes.</title>
        <authorList>
            <person name="Floudas D."/>
            <person name="Binder M."/>
            <person name="Riley R."/>
            <person name="Barry K."/>
            <person name="Blanchette R.A."/>
            <person name="Henrissat B."/>
            <person name="Martinez A.T."/>
            <person name="Otillar R."/>
            <person name="Spatafora J.W."/>
            <person name="Yadav J.S."/>
            <person name="Aerts A."/>
            <person name="Benoit I."/>
            <person name="Boyd A."/>
            <person name="Carlson A."/>
            <person name="Copeland A."/>
            <person name="Coutinho P.M."/>
            <person name="de Vries R.P."/>
            <person name="Ferreira P."/>
            <person name="Findley K."/>
            <person name="Foster B."/>
            <person name="Gaskell J."/>
            <person name="Glotzer D."/>
            <person name="Gorecki P."/>
            <person name="Heitman J."/>
            <person name="Hesse C."/>
            <person name="Hori C."/>
            <person name="Igarashi K."/>
            <person name="Jurgens J.A."/>
            <person name="Kallen N."/>
            <person name="Kersten P."/>
            <person name="Kohler A."/>
            <person name="Kuees U."/>
            <person name="Kumar T.K.A."/>
            <person name="Kuo A."/>
            <person name="LaButti K."/>
            <person name="Larrondo L.F."/>
            <person name="Lindquist E."/>
            <person name="Ling A."/>
            <person name="Lombard V."/>
            <person name="Lucas S."/>
            <person name="Lundell T."/>
            <person name="Martin R."/>
            <person name="McLaughlin D.J."/>
            <person name="Morgenstern I."/>
            <person name="Morin E."/>
            <person name="Murat C."/>
            <person name="Nagy L.G."/>
            <person name="Nolan M."/>
            <person name="Ohm R.A."/>
            <person name="Patyshakuliyeva A."/>
            <person name="Rokas A."/>
            <person name="Ruiz-Duenas F.J."/>
            <person name="Sabat G."/>
            <person name="Salamov A."/>
            <person name="Samejima M."/>
            <person name="Schmutz J."/>
            <person name="Slot J.C."/>
            <person name="St John F."/>
            <person name="Stenlid J."/>
            <person name="Sun H."/>
            <person name="Sun S."/>
            <person name="Syed K."/>
            <person name="Tsang A."/>
            <person name="Wiebenga A."/>
            <person name="Young D."/>
            <person name="Pisabarro A."/>
            <person name="Eastwood D.C."/>
            <person name="Martin F."/>
            <person name="Cullen D."/>
            <person name="Grigoriev I.V."/>
            <person name="Hibbett D.S."/>
        </authorList>
    </citation>
    <scope>NUCLEOTIDE SEQUENCE [LARGE SCALE GENOMIC DNA]</scope>
    <source>
        <strain evidence="2 3">MD-104</strain>
    </source>
</reference>
<keyword evidence="1" id="KW-1133">Transmembrane helix</keyword>
<organism evidence="2 3">
    <name type="scientific">Wolfiporia cocos (strain MD-104)</name>
    <name type="common">Brown rot fungus</name>
    <dbReference type="NCBI Taxonomy" id="742152"/>
    <lineage>
        <taxon>Eukaryota</taxon>
        <taxon>Fungi</taxon>
        <taxon>Dikarya</taxon>
        <taxon>Basidiomycota</taxon>
        <taxon>Agaricomycotina</taxon>
        <taxon>Agaricomycetes</taxon>
        <taxon>Polyporales</taxon>
        <taxon>Phaeolaceae</taxon>
        <taxon>Wolfiporia</taxon>
    </lineage>
</organism>
<evidence type="ECO:0000313" key="3">
    <source>
        <dbReference type="Proteomes" id="UP000218811"/>
    </source>
</evidence>
<feature type="transmembrane region" description="Helical" evidence="1">
    <location>
        <begin position="56"/>
        <end position="76"/>
    </location>
</feature>
<accession>A0A2H3JI41</accession>